<feature type="binding site" evidence="9">
    <location>
        <begin position="34"/>
        <end position="35"/>
    </location>
    <ligand>
        <name>orotate</name>
        <dbReference type="ChEBI" id="CHEBI:30839"/>
    </ligand>
</feature>
<dbReference type="GO" id="GO:0000287">
    <property type="term" value="F:magnesium ion binding"/>
    <property type="evidence" value="ECO:0007669"/>
    <property type="project" value="UniProtKB-UniRule"/>
</dbReference>
<keyword evidence="8 9" id="KW-0665">Pyrimidine biosynthesis</keyword>
<dbReference type="AlphaFoldDB" id="A0A1Y1SA91"/>
<dbReference type="CDD" id="cd06223">
    <property type="entry name" value="PRTases_typeI"/>
    <property type="match status" value="1"/>
</dbReference>
<dbReference type="Pfam" id="PF00156">
    <property type="entry name" value="Pribosyltran"/>
    <property type="match status" value="1"/>
</dbReference>
<evidence type="ECO:0000256" key="6">
    <source>
        <dbReference type="ARBA" id="ARBA00022676"/>
    </source>
</evidence>
<dbReference type="SUPFAM" id="SSF53271">
    <property type="entry name" value="PRTase-like"/>
    <property type="match status" value="1"/>
</dbReference>
<dbReference type="InterPro" id="IPR023031">
    <property type="entry name" value="OPRT"/>
</dbReference>
<evidence type="ECO:0000256" key="9">
    <source>
        <dbReference type="HAMAP-Rule" id="MF_01208"/>
    </source>
</evidence>
<dbReference type="Gene3D" id="3.40.50.2020">
    <property type="match status" value="1"/>
</dbReference>
<evidence type="ECO:0000256" key="2">
    <source>
        <dbReference type="ARBA" id="ARBA00004889"/>
    </source>
</evidence>
<feature type="binding site" evidence="9">
    <location>
        <position position="127"/>
    </location>
    <ligand>
        <name>orotate</name>
        <dbReference type="ChEBI" id="CHEBI:30839"/>
    </ligand>
</feature>
<feature type="binding site" evidence="9">
    <location>
        <position position="155"/>
    </location>
    <ligand>
        <name>orotate</name>
        <dbReference type="ChEBI" id="CHEBI:30839"/>
    </ligand>
</feature>
<evidence type="ECO:0000256" key="8">
    <source>
        <dbReference type="ARBA" id="ARBA00022975"/>
    </source>
</evidence>
<dbReference type="GO" id="GO:0006207">
    <property type="term" value="P:'de novo' pyrimidine nucleobase biosynthetic process"/>
    <property type="evidence" value="ECO:0007669"/>
    <property type="project" value="TreeGrafter"/>
</dbReference>
<sequence length="211" mass="22730">MHDYQTRFLELAEQCGVLRFGDFTLKSGRQSPYFFNLGNINSGAAMQALADAYAEAILAAKLEFDMLFGPAYKGIPLVTAVALALAQRGHDYPFAFNRKEAKDHGEGGNIVGAPLQGRVLILDDVLTAGTAAREAITLIRNAGAEPVAAMLAFDRQEKGQGTQSATQELAKEQQLAVAALVGLSDLEAWLRASGDADKHAQIARYREQYGV</sequence>
<keyword evidence="9" id="KW-0460">Magnesium</keyword>
<evidence type="ECO:0000256" key="5">
    <source>
        <dbReference type="ARBA" id="ARBA00011971"/>
    </source>
</evidence>
<dbReference type="InterPro" id="IPR000836">
    <property type="entry name" value="PRTase_dom"/>
</dbReference>
<accession>A0A1Y1SA91</accession>
<comment type="similarity">
    <text evidence="3 9">Belongs to the purine/pyrimidine phosphoribosyltransferase family. PyrE subfamily.</text>
</comment>
<keyword evidence="7 9" id="KW-0808">Transferase</keyword>
<gene>
    <name evidence="9 11" type="primary">pyrE</name>
    <name evidence="11" type="ORF">ATO7_15727</name>
</gene>
<feature type="binding site" description="in other chain" evidence="9">
    <location>
        <begin position="72"/>
        <end position="73"/>
    </location>
    <ligand>
        <name>5-phospho-alpha-D-ribose 1-diphosphate</name>
        <dbReference type="ChEBI" id="CHEBI:58017"/>
        <note>ligand shared between dimeric partners</note>
    </ligand>
</feature>
<comment type="caution">
    <text evidence="11">The sequence shown here is derived from an EMBL/GenBank/DDBJ whole genome shotgun (WGS) entry which is preliminary data.</text>
</comment>
<proteinExistence type="inferred from homology"/>
<feature type="binding site" description="in other chain" evidence="9">
    <location>
        <begin position="123"/>
        <end position="131"/>
    </location>
    <ligand>
        <name>5-phospho-alpha-D-ribose 1-diphosphate</name>
        <dbReference type="ChEBI" id="CHEBI:58017"/>
        <note>ligand shared between dimeric partners</note>
    </ligand>
</feature>
<feature type="binding site" description="in other chain" evidence="9">
    <location>
        <position position="26"/>
    </location>
    <ligand>
        <name>5-phospho-alpha-D-ribose 1-diphosphate</name>
        <dbReference type="ChEBI" id="CHEBI:58017"/>
        <note>ligand shared between dimeric partners</note>
    </ligand>
</feature>
<dbReference type="PANTHER" id="PTHR46683">
    <property type="entry name" value="OROTATE PHOSPHORIBOSYLTRANSFERASE 1-RELATED"/>
    <property type="match status" value="1"/>
</dbReference>
<comment type="subunit">
    <text evidence="4 9">Homodimer.</text>
</comment>
<dbReference type="GO" id="GO:0005737">
    <property type="term" value="C:cytoplasm"/>
    <property type="evidence" value="ECO:0007669"/>
    <property type="project" value="TreeGrafter"/>
</dbReference>
<comment type="pathway">
    <text evidence="2 9">Pyrimidine metabolism; UMP biosynthesis via de novo pathway; UMP from orotate: step 1/2.</text>
</comment>
<dbReference type="FunFam" id="3.40.50.2020:FF:000008">
    <property type="entry name" value="Orotate phosphoribosyltransferase"/>
    <property type="match status" value="1"/>
</dbReference>
<protein>
    <recommendedName>
        <fullName evidence="5 9">Orotate phosphoribosyltransferase</fullName>
        <shortName evidence="9">OPRT</shortName>
        <shortName evidence="9">OPRTase</shortName>
        <ecNumber evidence="5 9">2.4.2.10</ecNumber>
    </recommendedName>
</protein>
<organism evidence="11 12">
    <name type="scientific">Oceanococcus atlanticus</name>
    <dbReference type="NCBI Taxonomy" id="1317117"/>
    <lineage>
        <taxon>Bacteria</taxon>
        <taxon>Pseudomonadati</taxon>
        <taxon>Pseudomonadota</taxon>
        <taxon>Gammaproteobacteria</taxon>
        <taxon>Chromatiales</taxon>
        <taxon>Oceanococcaceae</taxon>
        <taxon>Oceanococcus</taxon>
    </lineage>
</organism>
<dbReference type="Proteomes" id="UP000192342">
    <property type="component" value="Unassembled WGS sequence"/>
</dbReference>
<dbReference type="HAMAP" id="MF_01208">
    <property type="entry name" value="PyrE"/>
    <property type="match status" value="1"/>
</dbReference>
<name>A0A1Y1SA91_9GAMM</name>
<feature type="domain" description="Phosphoribosyltransferase" evidence="10">
    <location>
        <begin position="40"/>
        <end position="159"/>
    </location>
</feature>
<evidence type="ECO:0000256" key="1">
    <source>
        <dbReference type="ARBA" id="ARBA00003769"/>
    </source>
</evidence>
<feature type="binding site" evidence="9">
    <location>
        <position position="98"/>
    </location>
    <ligand>
        <name>5-phospho-alpha-D-ribose 1-diphosphate</name>
        <dbReference type="ChEBI" id="CHEBI:58017"/>
        <note>ligand shared between dimeric partners</note>
    </ligand>
</feature>
<dbReference type="GO" id="GO:0004588">
    <property type="term" value="F:orotate phosphoribosyltransferase activity"/>
    <property type="evidence" value="ECO:0007669"/>
    <property type="project" value="UniProtKB-UniRule"/>
</dbReference>
<dbReference type="STRING" id="1317117.ATO7_15727"/>
<dbReference type="PANTHER" id="PTHR46683:SF1">
    <property type="entry name" value="OROTATE PHOSPHORIBOSYLTRANSFERASE 1-RELATED"/>
    <property type="match status" value="1"/>
</dbReference>
<evidence type="ECO:0000256" key="4">
    <source>
        <dbReference type="ARBA" id="ARBA00011738"/>
    </source>
</evidence>
<evidence type="ECO:0000313" key="11">
    <source>
        <dbReference type="EMBL" id="ORE85247.1"/>
    </source>
</evidence>
<evidence type="ECO:0000256" key="3">
    <source>
        <dbReference type="ARBA" id="ARBA00006340"/>
    </source>
</evidence>
<evidence type="ECO:0000259" key="10">
    <source>
        <dbReference type="Pfam" id="PF00156"/>
    </source>
</evidence>
<reference evidence="11 12" key="1">
    <citation type="submission" date="2013-04" db="EMBL/GenBank/DDBJ databases">
        <title>Oceanococcus atlanticus 22II-S10r2 Genome Sequencing.</title>
        <authorList>
            <person name="Lai Q."/>
            <person name="Li G."/>
            <person name="Shao Z."/>
        </authorList>
    </citation>
    <scope>NUCLEOTIDE SEQUENCE [LARGE SCALE GENOMIC DNA]</scope>
    <source>
        <strain evidence="11 12">22II-S10r2</strain>
    </source>
</reference>
<comment type="function">
    <text evidence="1 9">Catalyzes the transfer of a ribosyl phosphate group from 5-phosphoribose 1-diphosphate to orotate, leading to the formation of orotidine monophosphate (OMP).</text>
</comment>
<dbReference type="UniPathway" id="UPA00070">
    <property type="reaction ID" value="UER00119"/>
</dbReference>
<feature type="binding site" evidence="9">
    <location>
        <position position="102"/>
    </location>
    <ligand>
        <name>5-phospho-alpha-D-ribose 1-diphosphate</name>
        <dbReference type="ChEBI" id="CHEBI:58017"/>
        <note>ligand shared between dimeric partners</note>
    </ligand>
</feature>
<dbReference type="GO" id="GO:0044205">
    <property type="term" value="P:'de novo' UMP biosynthetic process"/>
    <property type="evidence" value="ECO:0007669"/>
    <property type="project" value="UniProtKB-UniRule"/>
</dbReference>
<dbReference type="OrthoDB" id="9779060at2"/>
<dbReference type="RefSeq" id="WP_083563392.1">
    <property type="nucleotide sequence ID" value="NZ_AQQV01000005.1"/>
</dbReference>
<comment type="catalytic activity">
    <reaction evidence="9">
        <text>orotidine 5'-phosphate + diphosphate = orotate + 5-phospho-alpha-D-ribose 1-diphosphate</text>
        <dbReference type="Rhea" id="RHEA:10380"/>
        <dbReference type="ChEBI" id="CHEBI:30839"/>
        <dbReference type="ChEBI" id="CHEBI:33019"/>
        <dbReference type="ChEBI" id="CHEBI:57538"/>
        <dbReference type="ChEBI" id="CHEBI:58017"/>
        <dbReference type="EC" id="2.4.2.10"/>
    </reaction>
</comment>
<dbReference type="InterPro" id="IPR029057">
    <property type="entry name" value="PRTase-like"/>
</dbReference>
<dbReference type="EMBL" id="AQQV01000005">
    <property type="protein sequence ID" value="ORE85247.1"/>
    <property type="molecule type" value="Genomic_DNA"/>
</dbReference>
<evidence type="ECO:0000313" key="12">
    <source>
        <dbReference type="Proteomes" id="UP000192342"/>
    </source>
</evidence>
<feature type="binding site" evidence="9">
    <location>
        <position position="104"/>
    </location>
    <ligand>
        <name>5-phospho-alpha-D-ribose 1-diphosphate</name>
        <dbReference type="ChEBI" id="CHEBI:58017"/>
        <note>ligand shared between dimeric partners</note>
    </ligand>
</feature>
<dbReference type="EC" id="2.4.2.10" evidence="5 9"/>
<comment type="cofactor">
    <cofactor evidence="9">
        <name>Mg(2+)</name>
        <dbReference type="ChEBI" id="CHEBI:18420"/>
    </cofactor>
</comment>
<keyword evidence="12" id="KW-1185">Reference proteome</keyword>
<dbReference type="NCBIfam" id="TIGR00336">
    <property type="entry name" value="pyrE"/>
    <property type="match status" value="1"/>
</dbReference>
<evidence type="ECO:0000256" key="7">
    <source>
        <dbReference type="ARBA" id="ARBA00022679"/>
    </source>
</evidence>
<keyword evidence="6 9" id="KW-0328">Glycosyltransferase</keyword>
<dbReference type="GO" id="GO:0046132">
    <property type="term" value="P:pyrimidine ribonucleoside biosynthetic process"/>
    <property type="evidence" value="ECO:0007669"/>
    <property type="project" value="TreeGrafter"/>
</dbReference>
<feature type="binding site" description="in other chain" evidence="9">
    <location>
        <position position="99"/>
    </location>
    <ligand>
        <name>5-phospho-alpha-D-ribose 1-diphosphate</name>
        <dbReference type="ChEBI" id="CHEBI:58017"/>
        <note>ligand shared between dimeric partners</note>
    </ligand>
</feature>
<dbReference type="InterPro" id="IPR004467">
    <property type="entry name" value="Or_phspho_trans_dom"/>
</dbReference>